<dbReference type="Proteomes" id="UP001234916">
    <property type="component" value="Chromosome"/>
</dbReference>
<sequence>MIDRLDQELRFNQMALGVRAQRQELLASNIANADTPHYKARDIDFRSALEGALSGRADGALAVRRTSPGHLEGEGGGRFGAAVLYRSEFQAAVDGNTVNMDVERSAFAENAIQIEAALTFVREKFRHMQAAIQGQ</sequence>
<dbReference type="InterPro" id="IPR001444">
    <property type="entry name" value="Flag_bb_rod_N"/>
</dbReference>
<evidence type="ECO:0000313" key="8">
    <source>
        <dbReference type="EMBL" id="WIM06744.1"/>
    </source>
</evidence>
<evidence type="ECO:0000259" key="7">
    <source>
        <dbReference type="Pfam" id="PF00460"/>
    </source>
</evidence>
<dbReference type="InterPro" id="IPR006300">
    <property type="entry name" value="FlgB"/>
</dbReference>
<proteinExistence type="inferred from homology"/>
<evidence type="ECO:0000256" key="4">
    <source>
        <dbReference type="ARBA" id="ARBA00023143"/>
    </source>
</evidence>
<gene>
    <name evidence="8" type="primary">flgB</name>
    <name evidence="8" type="ORF">OHM77_05620</name>
</gene>
<dbReference type="Pfam" id="PF00460">
    <property type="entry name" value="Flg_bb_rod"/>
    <property type="match status" value="1"/>
</dbReference>
<keyword evidence="8" id="KW-0969">Cilium</keyword>
<evidence type="ECO:0000256" key="2">
    <source>
        <dbReference type="ARBA" id="ARBA00009677"/>
    </source>
</evidence>
<dbReference type="NCBIfam" id="TIGR01396">
    <property type="entry name" value="FlgB"/>
    <property type="match status" value="1"/>
</dbReference>
<dbReference type="KEGG" id="npv:OHM77_05620"/>
<comment type="subunit">
    <text evidence="6">The basal body constitutes a major portion of the flagellar organelle and consists of a number of rings mounted on a central rod.</text>
</comment>
<keyword evidence="4 6" id="KW-0975">Bacterial flagellum</keyword>
<dbReference type="GO" id="GO:0071973">
    <property type="term" value="P:bacterial-type flagellum-dependent cell motility"/>
    <property type="evidence" value="ECO:0007669"/>
    <property type="project" value="InterPro"/>
</dbReference>
<protein>
    <recommendedName>
        <fullName evidence="3 6">Flagellar basal body rod protein FlgB</fullName>
    </recommendedName>
</protein>
<evidence type="ECO:0000256" key="6">
    <source>
        <dbReference type="PIRNR" id="PIRNR002889"/>
    </source>
</evidence>
<evidence type="ECO:0000256" key="1">
    <source>
        <dbReference type="ARBA" id="ARBA00004117"/>
    </source>
</evidence>
<comment type="similarity">
    <text evidence="2 6">Belongs to the flagella basal body rod proteins family.</text>
</comment>
<dbReference type="PANTHER" id="PTHR30435">
    <property type="entry name" value="FLAGELLAR PROTEIN"/>
    <property type="match status" value="1"/>
</dbReference>
<dbReference type="GO" id="GO:0030694">
    <property type="term" value="C:bacterial-type flagellum basal body, rod"/>
    <property type="evidence" value="ECO:0007669"/>
    <property type="project" value="InterPro"/>
</dbReference>
<dbReference type="InterPro" id="IPR019776">
    <property type="entry name" value="Flagellar_basal_body_rod_CS"/>
</dbReference>
<accession>A0AA49FND5</accession>
<keyword evidence="8" id="KW-0966">Cell projection</keyword>
<comment type="subcellular location">
    <subcellularLocation>
        <location evidence="1 6">Bacterial flagellum basal body</location>
    </subcellularLocation>
</comment>
<dbReference type="PROSITE" id="PS00588">
    <property type="entry name" value="FLAGELLA_BB_ROD"/>
    <property type="match status" value="1"/>
</dbReference>
<reference evidence="8" key="1">
    <citation type="journal article" date="2023" name="Nat. Microbiol.">
        <title>Enrichment and characterization of a nitric oxide-reducing microbial community in a continuous bioreactor.</title>
        <authorList>
            <person name="Garrido-Amador P."/>
            <person name="Stortenbeker N."/>
            <person name="Wessels H.J.C.T."/>
            <person name="Speth D.R."/>
            <person name="Garcia-Heredia I."/>
            <person name="Kartal B."/>
        </authorList>
    </citation>
    <scope>NUCLEOTIDE SEQUENCE</scope>
    <source>
        <strain evidence="8">MAG1</strain>
    </source>
</reference>
<keyword evidence="8" id="KW-0282">Flagellum</keyword>
<organism evidence="8">
    <name type="scientific">Candidatus Nitricoxidivorans perseverans</name>
    <dbReference type="NCBI Taxonomy" id="2975601"/>
    <lineage>
        <taxon>Bacteria</taxon>
        <taxon>Pseudomonadati</taxon>
        <taxon>Pseudomonadota</taxon>
        <taxon>Betaproteobacteria</taxon>
        <taxon>Nitrosomonadales</taxon>
        <taxon>Sterolibacteriaceae</taxon>
        <taxon>Candidatus Nitricoxidivorans</taxon>
    </lineage>
</organism>
<comment type="function">
    <text evidence="5 6">Structural component of flagellum, the bacterial motility apparatus. Part of the rod structure of flagellar basal body.</text>
</comment>
<evidence type="ECO:0000256" key="3">
    <source>
        <dbReference type="ARBA" id="ARBA00014376"/>
    </source>
</evidence>
<feature type="domain" description="Flagellar basal body rod protein N-terminal" evidence="7">
    <location>
        <begin position="11"/>
        <end position="39"/>
    </location>
</feature>
<dbReference type="AlphaFoldDB" id="A0AA49FND5"/>
<evidence type="ECO:0000256" key="5">
    <source>
        <dbReference type="ARBA" id="ARBA00024934"/>
    </source>
</evidence>
<dbReference type="EMBL" id="CP107246">
    <property type="protein sequence ID" value="WIM06744.1"/>
    <property type="molecule type" value="Genomic_DNA"/>
</dbReference>
<name>A0AA49FND5_9PROT</name>
<dbReference type="PIRSF" id="PIRSF002889">
    <property type="entry name" value="Rod_FlgB"/>
    <property type="match status" value="1"/>
</dbReference>
<dbReference type="PANTHER" id="PTHR30435:SF12">
    <property type="entry name" value="FLAGELLAR BASAL BODY ROD PROTEIN FLGB"/>
    <property type="match status" value="1"/>
</dbReference>